<dbReference type="PANTHER" id="PTHR11469:SF1">
    <property type="entry name" value="GLUCOSE-6-PHOSPHATE ISOMERASE"/>
    <property type="match status" value="1"/>
</dbReference>
<dbReference type="GO" id="GO:0005829">
    <property type="term" value="C:cytosol"/>
    <property type="evidence" value="ECO:0007669"/>
    <property type="project" value="TreeGrafter"/>
</dbReference>
<gene>
    <name evidence="7 9" type="primary">pgi</name>
    <name evidence="9" type="ORF">CUZ56_01672</name>
</gene>
<keyword evidence="4 7" id="KW-0324">Glycolysis</keyword>
<dbReference type="GO" id="GO:0004347">
    <property type="term" value="F:glucose-6-phosphate isomerase activity"/>
    <property type="evidence" value="ECO:0007669"/>
    <property type="project" value="UniProtKB-UniRule"/>
</dbReference>
<dbReference type="GO" id="GO:0048029">
    <property type="term" value="F:monosaccharide binding"/>
    <property type="evidence" value="ECO:0007669"/>
    <property type="project" value="TreeGrafter"/>
</dbReference>
<keyword evidence="3 7" id="KW-0312">Gluconeogenesis</keyword>
<dbReference type="GO" id="GO:0006094">
    <property type="term" value="P:gluconeogenesis"/>
    <property type="evidence" value="ECO:0007669"/>
    <property type="project" value="UniProtKB-UniRule"/>
</dbReference>
<evidence type="ECO:0000313" key="9">
    <source>
        <dbReference type="EMBL" id="RUS66877.1"/>
    </source>
</evidence>
<dbReference type="PROSITE" id="PS51463">
    <property type="entry name" value="P_GLUCOSE_ISOMERASE_3"/>
    <property type="match status" value="1"/>
</dbReference>
<dbReference type="UniPathway" id="UPA00138"/>
<accession>A0A433SDR8</accession>
<proteinExistence type="inferred from homology"/>
<dbReference type="EMBL" id="PQSP01000003">
    <property type="protein sequence ID" value="RUS66877.1"/>
    <property type="molecule type" value="Genomic_DNA"/>
</dbReference>
<evidence type="ECO:0000256" key="5">
    <source>
        <dbReference type="ARBA" id="ARBA00023235"/>
    </source>
</evidence>
<dbReference type="InterPro" id="IPR023096">
    <property type="entry name" value="G6P_Isomerase_C"/>
</dbReference>
<dbReference type="InterPro" id="IPR035482">
    <property type="entry name" value="SIS_PGI_2"/>
</dbReference>
<protein>
    <recommendedName>
        <fullName evidence="7">Glucose-6-phosphate isomerase</fullName>
        <shortName evidence="7">GPI</shortName>
        <ecNumber evidence="7">5.3.1.9</ecNumber>
    </recommendedName>
    <alternativeName>
        <fullName evidence="7">Phosphoglucose isomerase</fullName>
        <shortName evidence="7">PGI</shortName>
    </alternativeName>
    <alternativeName>
        <fullName evidence="7">Phosphohexose isomerase</fullName>
        <shortName evidence="7">PHI</shortName>
    </alternativeName>
</protein>
<dbReference type="PROSITE" id="PS00174">
    <property type="entry name" value="P_GLUCOSE_ISOMERASE_2"/>
    <property type="match status" value="1"/>
</dbReference>
<organism evidence="9 10">
    <name type="scientific">Saezia sanguinis</name>
    <dbReference type="NCBI Taxonomy" id="1965230"/>
    <lineage>
        <taxon>Bacteria</taxon>
        <taxon>Pseudomonadati</taxon>
        <taxon>Pseudomonadota</taxon>
        <taxon>Betaproteobacteria</taxon>
        <taxon>Burkholderiales</taxon>
        <taxon>Saeziaceae</taxon>
        <taxon>Saezia</taxon>
    </lineage>
</organism>
<dbReference type="PROSITE" id="PS00765">
    <property type="entry name" value="P_GLUCOSE_ISOMERASE_1"/>
    <property type="match status" value="1"/>
</dbReference>
<dbReference type="HAMAP" id="MF_00473">
    <property type="entry name" value="G6P_isomerase"/>
    <property type="match status" value="1"/>
</dbReference>
<dbReference type="Pfam" id="PF00342">
    <property type="entry name" value="PGI"/>
    <property type="match status" value="1"/>
</dbReference>
<sequence>MPTLRCDQTPSWKQLLAHAQQHAQMPALSALFEQDAQRFQRFSFTAPAVFADLSKQQITTPVLDSLLSLARECQLETKRDAMFRGDEINITEGRQVLHTALRGGANSPHYNEVQGVLTEMLAYAEQIRNQPQITDIVNIGIGGSDLGPRMAVQALEPFTQTDKRYHFVSNVDGFDLASILQKLRPQNTLFIIVSKTFTTQETLSNAHSAKAWFEASGGTGLADHFIGVTTNIEAASAFGIQRTFGFWDWVGGRYSVWSAVGLVLAMAIGAKSFRAFLHGARQMDEHFMQTPLEHNVPVLLGLVDIWNRVFLQRSSRCVAPYHQGLARFAAYLQQLEMESNGKGVDILGNAVAYPTSATVWGEAGTNGQHAFFQMLHQGTDIIPVDFIIAKEAIYPAATLPDQVVNQLKAQHQILLANALAQSRALMIGKTREQALAEFAGKPSTGIDALTLAKHRTFPGNRPSTTLLLQNLSPESLGALIALHEHRTFTCGAIWNLDSFDQWGVELGKTLAKDLLPRFKTGQTENLDASTAELLKRIS</sequence>
<evidence type="ECO:0000256" key="4">
    <source>
        <dbReference type="ARBA" id="ARBA00023152"/>
    </source>
</evidence>
<evidence type="ECO:0000256" key="6">
    <source>
        <dbReference type="ARBA" id="ARBA00029321"/>
    </source>
</evidence>
<keyword evidence="7" id="KW-0963">Cytoplasm</keyword>
<dbReference type="SUPFAM" id="SSF53697">
    <property type="entry name" value="SIS domain"/>
    <property type="match status" value="1"/>
</dbReference>
<evidence type="ECO:0000256" key="3">
    <source>
        <dbReference type="ARBA" id="ARBA00022432"/>
    </source>
</evidence>
<comment type="pathway">
    <text evidence="1 7 8">Carbohydrate degradation; glycolysis; D-glyceraldehyde 3-phosphate and glycerone phosphate from D-glucose: step 2/4.</text>
</comment>
<dbReference type="CDD" id="cd05016">
    <property type="entry name" value="SIS_PGI_2"/>
    <property type="match status" value="1"/>
</dbReference>
<dbReference type="GO" id="GO:0051156">
    <property type="term" value="P:glucose 6-phosphate metabolic process"/>
    <property type="evidence" value="ECO:0007669"/>
    <property type="project" value="TreeGrafter"/>
</dbReference>
<dbReference type="CDD" id="cd05015">
    <property type="entry name" value="SIS_PGI_1"/>
    <property type="match status" value="1"/>
</dbReference>
<dbReference type="GO" id="GO:0006096">
    <property type="term" value="P:glycolytic process"/>
    <property type="evidence" value="ECO:0007669"/>
    <property type="project" value="UniProtKB-UniRule"/>
</dbReference>
<dbReference type="InterPro" id="IPR035476">
    <property type="entry name" value="SIS_PGI_1"/>
</dbReference>
<evidence type="ECO:0000256" key="8">
    <source>
        <dbReference type="RuleBase" id="RU000612"/>
    </source>
</evidence>
<dbReference type="InterPro" id="IPR001672">
    <property type="entry name" value="G6P_Isomerase"/>
</dbReference>
<dbReference type="UniPathway" id="UPA00109">
    <property type="reaction ID" value="UER00181"/>
</dbReference>
<comment type="subcellular location">
    <subcellularLocation>
        <location evidence="7">Cytoplasm</location>
    </subcellularLocation>
</comment>
<evidence type="ECO:0000256" key="7">
    <source>
        <dbReference type="HAMAP-Rule" id="MF_00473"/>
    </source>
</evidence>
<dbReference type="InterPro" id="IPR018189">
    <property type="entry name" value="Phosphoglucose_isomerase_CS"/>
</dbReference>
<dbReference type="NCBIfam" id="NF001211">
    <property type="entry name" value="PRK00179.1"/>
    <property type="match status" value="1"/>
</dbReference>
<dbReference type="PRINTS" id="PR00662">
    <property type="entry name" value="G6PISOMERASE"/>
</dbReference>
<evidence type="ECO:0000256" key="2">
    <source>
        <dbReference type="ARBA" id="ARBA00006604"/>
    </source>
</evidence>
<keyword evidence="5 7" id="KW-0413">Isomerase</keyword>
<comment type="similarity">
    <text evidence="2 7 8">Belongs to the GPI family.</text>
</comment>
<dbReference type="Gene3D" id="3.40.50.10490">
    <property type="entry name" value="Glucose-6-phosphate isomerase like protein, domain 1"/>
    <property type="match status" value="2"/>
</dbReference>
<evidence type="ECO:0000256" key="1">
    <source>
        <dbReference type="ARBA" id="ARBA00004926"/>
    </source>
</evidence>
<keyword evidence="10" id="KW-1185">Reference proteome</keyword>
<dbReference type="OrthoDB" id="140919at2"/>
<comment type="function">
    <text evidence="7">Catalyzes the reversible isomerization of glucose-6-phosphate to fructose-6-phosphate.</text>
</comment>
<dbReference type="EC" id="5.3.1.9" evidence="7"/>
<dbReference type="AlphaFoldDB" id="A0A433SDR8"/>
<evidence type="ECO:0000313" key="10">
    <source>
        <dbReference type="Proteomes" id="UP000286947"/>
    </source>
</evidence>
<dbReference type="RefSeq" id="WP_126979874.1">
    <property type="nucleotide sequence ID" value="NZ_PQSP01000003.1"/>
</dbReference>
<feature type="active site" evidence="7">
    <location>
        <position position="508"/>
    </location>
</feature>
<dbReference type="Proteomes" id="UP000286947">
    <property type="component" value="Unassembled WGS sequence"/>
</dbReference>
<comment type="pathway">
    <text evidence="7">Carbohydrate biosynthesis; gluconeogenesis.</text>
</comment>
<dbReference type="PANTHER" id="PTHR11469">
    <property type="entry name" value="GLUCOSE-6-PHOSPHATE ISOMERASE"/>
    <property type="match status" value="1"/>
</dbReference>
<comment type="caution">
    <text evidence="9">The sequence shown here is derived from an EMBL/GenBank/DDBJ whole genome shotgun (WGS) entry which is preliminary data.</text>
</comment>
<dbReference type="GO" id="GO:0097367">
    <property type="term" value="F:carbohydrate derivative binding"/>
    <property type="evidence" value="ECO:0007669"/>
    <property type="project" value="InterPro"/>
</dbReference>
<dbReference type="InterPro" id="IPR046348">
    <property type="entry name" value="SIS_dom_sf"/>
</dbReference>
<feature type="active site" evidence="7">
    <location>
        <position position="369"/>
    </location>
</feature>
<name>A0A433SDR8_9BURK</name>
<dbReference type="Gene3D" id="1.10.1390.10">
    <property type="match status" value="1"/>
</dbReference>
<comment type="catalytic activity">
    <reaction evidence="6 7 8">
        <text>alpha-D-glucose 6-phosphate = beta-D-fructose 6-phosphate</text>
        <dbReference type="Rhea" id="RHEA:11816"/>
        <dbReference type="ChEBI" id="CHEBI:57634"/>
        <dbReference type="ChEBI" id="CHEBI:58225"/>
        <dbReference type="EC" id="5.3.1.9"/>
    </reaction>
</comment>
<reference evidence="9 10" key="1">
    <citation type="submission" date="2018-01" db="EMBL/GenBank/DDBJ databases">
        <title>Saezia sanguinis gen. nov., sp. nov., in the order Burkholderiales isolated from human blood.</title>
        <authorList>
            <person name="Medina-Pascual M.J."/>
            <person name="Valdezate S."/>
            <person name="Monzon S."/>
            <person name="Cuesta I."/>
            <person name="Carrasco G."/>
            <person name="Villalon P."/>
            <person name="Saez-Nieto J.A."/>
        </authorList>
    </citation>
    <scope>NUCLEOTIDE SEQUENCE [LARGE SCALE GENOMIC DNA]</scope>
    <source>
        <strain evidence="9 10">CNM695-12</strain>
    </source>
</reference>
<feature type="active site" description="Proton donor" evidence="7">
    <location>
        <position position="338"/>
    </location>
</feature>